<keyword evidence="1" id="KW-0472">Membrane</keyword>
<protein>
    <recommendedName>
        <fullName evidence="5">Type II secretion system protein GspF domain-containing protein</fullName>
    </recommendedName>
</protein>
<organism evidence="3 4">
    <name type="scientific">Candidatus Lachnoclostridium stercoripullorum</name>
    <dbReference type="NCBI Taxonomy" id="2838635"/>
    <lineage>
        <taxon>Bacteria</taxon>
        <taxon>Bacillati</taxon>
        <taxon>Bacillota</taxon>
        <taxon>Clostridia</taxon>
        <taxon>Lachnospirales</taxon>
        <taxon>Lachnospiraceae</taxon>
    </lineage>
</organism>
<evidence type="ECO:0000313" key="3">
    <source>
        <dbReference type="EMBL" id="HIX51324.1"/>
    </source>
</evidence>
<name>A0A9D2AW57_9FIRM</name>
<feature type="transmembrane region" description="Helical" evidence="1">
    <location>
        <begin position="380"/>
        <end position="401"/>
    </location>
</feature>
<proteinExistence type="predicted"/>
<dbReference type="EMBL" id="DXEU01000017">
    <property type="protein sequence ID" value="HIX51324.1"/>
    <property type="molecule type" value="Genomic_DNA"/>
</dbReference>
<sequence length="403" mass="45462">MRVKWSRKRRLQAGCVLAGFLLYGAAMAAGLDREGTGVLERSPHGEGETVYQVAVDGLLPQETEISVAVGERAYTDEEAEEIFDRIWGEMPSRILGENPSLDQVRTDLNLISRRDDYGVTVDWSGGGEWIDSLGRVYGEQASPEGEEVWLQAELSDGSRQAVYELPVIVYPPARTEEERTVERFLAEIREEDQSQGGESFTLPEQFEGRELSYRDPEGRPLWALPALGILAAVFYETEEKEQRKRAREKRERELMRDYPEVVSRLTVFLGAGLTVRGAWEKVVRGYEKSLAEGGRKHAAYEEMRETLDRMEKKVPEGKAYQEFGKACGLQPYLKLAGLLEQNRREGTKNLRGTMRLEMASAFEERKNLARKQGEEAGAKLLIPLFLMLGVVMAMVMAPALLSF</sequence>
<keyword evidence="1" id="KW-0812">Transmembrane</keyword>
<keyword evidence="1" id="KW-1133">Transmembrane helix</keyword>
<dbReference type="Proteomes" id="UP000886780">
    <property type="component" value="Unassembled WGS sequence"/>
</dbReference>
<evidence type="ECO:0000256" key="1">
    <source>
        <dbReference type="SAM" id="Phobius"/>
    </source>
</evidence>
<reference evidence="3" key="1">
    <citation type="journal article" date="2021" name="PeerJ">
        <title>Extensive microbial diversity within the chicken gut microbiome revealed by metagenomics and culture.</title>
        <authorList>
            <person name="Gilroy R."/>
            <person name="Ravi A."/>
            <person name="Getino M."/>
            <person name="Pursley I."/>
            <person name="Horton D.L."/>
            <person name="Alikhan N.F."/>
            <person name="Baker D."/>
            <person name="Gharbi K."/>
            <person name="Hall N."/>
            <person name="Watson M."/>
            <person name="Adriaenssens E.M."/>
            <person name="Foster-Nyarko E."/>
            <person name="Jarju S."/>
            <person name="Secka A."/>
            <person name="Antonio M."/>
            <person name="Oren A."/>
            <person name="Chaudhuri R.R."/>
            <person name="La Ragione R."/>
            <person name="Hildebrand F."/>
            <person name="Pallen M.J."/>
        </authorList>
    </citation>
    <scope>NUCLEOTIDE SEQUENCE</scope>
    <source>
        <strain evidence="3">ChiGjej4B4-12881</strain>
    </source>
</reference>
<comment type="caution">
    <text evidence="3">The sequence shown here is derived from an EMBL/GenBank/DDBJ whole genome shotgun (WGS) entry which is preliminary data.</text>
</comment>
<accession>A0A9D2AW57</accession>
<feature type="signal peptide" evidence="2">
    <location>
        <begin position="1"/>
        <end position="28"/>
    </location>
</feature>
<gene>
    <name evidence="3" type="ORF">IAA28_00795</name>
</gene>
<reference evidence="3" key="2">
    <citation type="submission" date="2021-04" db="EMBL/GenBank/DDBJ databases">
        <authorList>
            <person name="Gilroy R."/>
        </authorList>
    </citation>
    <scope>NUCLEOTIDE SEQUENCE</scope>
    <source>
        <strain evidence="3">ChiGjej4B4-12881</strain>
    </source>
</reference>
<keyword evidence="2" id="KW-0732">Signal</keyword>
<feature type="chain" id="PRO_5038580815" description="Type II secretion system protein GspF domain-containing protein" evidence="2">
    <location>
        <begin position="29"/>
        <end position="403"/>
    </location>
</feature>
<evidence type="ECO:0000256" key="2">
    <source>
        <dbReference type="SAM" id="SignalP"/>
    </source>
</evidence>
<evidence type="ECO:0008006" key="5">
    <source>
        <dbReference type="Google" id="ProtNLM"/>
    </source>
</evidence>
<dbReference type="AlphaFoldDB" id="A0A9D2AW57"/>
<evidence type="ECO:0000313" key="4">
    <source>
        <dbReference type="Proteomes" id="UP000886780"/>
    </source>
</evidence>